<dbReference type="GO" id="GO:0005886">
    <property type="term" value="C:plasma membrane"/>
    <property type="evidence" value="ECO:0007669"/>
    <property type="project" value="UniProtKB-SubCell"/>
</dbReference>
<dbReference type="PANTHER" id="PTHR23531">
    <property type="entry name" value="QUINOLENE RESISTANCE PROTEIN NORA"/>
    <property type="match status" value="1"/>
</dbReference>
<dbReference type="InterPro" id="IPR020846">
    <property type="entry name" value="MFS_dom"/>
</dbReference>
<name>A0A540V595_9BACL</name>
<evidence type="ECO:0000256" key="6">
    <source>
        <dbReference type="SAM" id="Phobius"/>
    </source>
</evidence>
<dbReference type="InterPro" id="IPR011701">
    <property type="entry name" value="MFS"/>
</dbReference>
<protein>
    <submittedName>
        <fullName evidence="8">MFS transporter</fullName>
    </submittedName>
</protein>
<evidence type="ECO:0000259" key="7">
    <source>
        <dbReference type="PROSITE" id="PS50850"/>
    </source>
</evidence>
<evidence type="ECO:0000256" key="1">
    <source>
        <dbReference type="ARBA" id="ARBA00004651"/>
    </source>
</evidence>
<feature type="domain" description="Major facilitator superfamily (MFS) profile" evidence="7">
    <location>
        <begin position="1"/>
        <end position="168"/>
    </location>
</feature>
<dbReference type="PANTHER" id="PTHR23531:SF2">
    <property type="entry name" value="PERMEASE"/>
    <property type="match status" value="1"/>
</dbReference>
<sequence>MLAIGFGFSSVTSYLTLYGKETGLMEAASYFFLIHSISVICSRPFTGKVIDSRGANIVVYPCILLFATGMFIYSRSTATWMVLLAAACMGLGFGNFNSAAQMIAVKNAEPSRLGHATATYFMFLDLGFGLGPYILGHIIEGVGFRLLYLLASCIALICMPVYYNGLWE</sequence>
<keyword evidence="4 6" id="KW-1133">Transmembrane helix</keyword>
<dbReference type="AlphaFoldDB" id="A0A540V595"/>
<gene>
    <name evidence="8" type="ORF">FKZ59_02095</name>
</gene>
<dbReference type="InterPro" id="IPR036259">
    <property type="entry name" value="MFS_trans_sf"/>
</dbReference>
<evidence type="ECO:0000256" key="4">
    <source>
        <dbReference type="ARBA" id="ARBA00022989"/>
    </source>
</evidence>
<dbReference type="SUPFAM" id="SSF103473">
    <property type="entry name" value="MFS general substrate transporter"/>
    <property type="match status" value="1"/>
</dbReference>
<dbReference type="InterPro" id="IPR052714">
    <property type="entry name" value="MFS_Exporter"/>
</dbReference>
<dbReference type="Pfam" id="PF07690">
    <property type="entry name" value="MFS_1"/>
    <property type="match status" value="1"/>
</dbReference>
<keyword evidence="5 6" id="KW-0472">Membrane</keyword>
<dbReference type="Gene3D" id="1.20.1250.20">
    <property type="entry name" value="MFS general substrate transporter like domains"/>
    <property type="match status" value="1"/>
</dbReference>
<evidence type="ECO:0000256" key="2">
    <source>
        <dbReference type="ARBA" id="ARBA00022448"/>
    </source>
</evidence>
<feature type="transmembrane region" description="Helical" evidence="6">
    <location>
        <begin position="117"/>
        <end position="139"/>
    </location>
</feature>
<feature type="transmembrane region" description="Helical" evidence="6">
    <location>
        <begin position="57"/>
        <end position="74"/>
    </location>
</feature>
<feature type="transmembrane region" description="Helical" evidence="6">
    <location>
        <begin position="27"/>
        <end position="45"/>
    </location>
</feature>
<dbReference type="Proteomes" id="UP000315753">
    <property type="component" value="Unassembled WGS sequence"/>
</dbReference>
<dbReference type="EMBL" id="VIGD01000002">
    <property type="protein sequence ID" value="TQE91912.1"/>
    <property type="molecule type" value="Genomic_DNA"/>
</dbReference>
<keyword evidence="3 6" id="KW-0812">Transmembrane</keyword>
<dbReference type="PROSITE" id="PS50850">
    <property type="entry name" value="MFS"/>
    <property type="match status" value="1"/>
</dbReference>
<dbReference type="GO" id="GO:0022857">
    <property type="term" value="F:transmembrane transporter activity"/>
    <property type="evidence" value="ECO:0007669"/>
    <property type="project" value="InterPro"/>
</dbReference>
<comment type="caution">
    <text evidence="8">The sequence shown here is derived from an EMBL/GenBank/DDBJ whole genome shotgun (WGS) entry which is preliminary data.</text>
</comment>
<reference evidence="8 9" key="1">
    <citation type="submission" date="2019-06" db="EMBL/GenBank/DDBJ databases">
        <title>Genome sequence of Ureibacillus terrenus.</title>
        <authorList>
            <person name="Maclea K.S."/>
            <person name="Simoes M."/>
        </authorList>
    </citation>
    <scope>NUCLEOTIDE SEQUENCE [LARGE SCALE GENOMIC DNA]</scope>
    <source>
        <strain evidence="8 9">ATCC BAA-384</strain>
    </source>
</reference>
<comment type="subcellular location">
    <subcellularLocation>
        <location evidence="1">Cell membrane</location>
        <topology evidence="1">Multi-pass membrane protein</topology>
    </subcellularLocation>
</comment>
<evidence type="ECO:0000313" key="8">
    <source>
        <dbReference type="EMBL" id="TQE91912.1"/>
    </source>
</evidence>
<evidence type="ECO:0000256" key="3">
    <source>
        <dbReference type="ARBA" id="ARBA00022692"/>
    </source>
</evidence>
<evidence type="ECO:0000256" key="5">
    <source>
        <dbReference type="ARBA" id="ARBA00023136"/>
    </source>
</evidence>
<organism evidence="8 9">
    <name type="scientific">Ureibacillus terrenus</name>
    <dbReference type="NCBI Taxonomy" id="118246"/>
    <lineage>
        <taxon>Bacteria</taxon>
        <taxon>Bacillati</taxon>
        <taxon>Bacillota</taxon>
        <taxon>Bacilli</taxon>
        <taxon>Bacillales</taxon>
        <taxon>Caryophanaceae</taxon>
        <taxon>Ureibacillus</taxon>
    </lineage>
</organism>
<feature type="transmembrane region" description="Helical" evidence="6">
    <location>
        <begin position="145"/>
        <end position="163"/>
    </location>
</feature>
<keyword evidence="9" id="KW-1185">Reference proteome</keyword>
<proteinExistence type="predicted"/>
<dbReference type="OrthoDB" id="9814001at2"/>
<accession>A0A540V595</accession>
<evidence type="ECO:0000313" key="9">
    <source>
        <dbReference type="Proteomes" id="UP000315753"/>
    </source>
</evidence>
<keyword evidence="2" id="KW-0813">Transport</keyword>
<feature type="transmembrane region" description="Helical" evidence="6">
    <location>
        <begin position="80"/>
        <end position="105"/>
    </location>
</feature>